<reference evidence="1" key="2">
    <citation type="submission" date="2025-03" db="EMBL/GenBank/DDBJ databases">
        <authorList>
            <consortium name="ELIXIR-Norway"/>
            <consortium name="Elixir Norway"/>
        </authorList>
    </citation>
    <scope>NUCLEOTIDE SEQUENCE</scope>
</reference>
<accession>A0AC59Y613</accession>
<gene>
    <name evidence="1" type="ORF">MRATA1EN22A_LOCUS2236</name>
</gene>
<reference evidence="1" key="1">
    <citation type="submission" date="2023-05" db="EMBL/GenBank/DDBJ databases">
        <authorList>
            <consortium name="ELIXIR-Norway"/>
        </authorList>
    </citation>
    <scope>NUCLEOTIDE SEQUENCE</scope>
</reference>
<protein>
    <submittedName>
        <fullName evidence="1">Uncharacterized protein</fullName>
    </submittedName>
</protein>
<evidence type="ECO:0000313" key="1">
    <source>
        <dbReference type="EMBL" id="CAM9417814.1"/>
    </source>
</evidence>
<dbReference type="Proteomes" id="UP001162501">
    <property type="component" value="Chromosome 10"/>
</dbReference>
<sequence length="177" mass="19517">MGFQHPDRCSSRAPGSPSWTTSSSRRRGSIDILLPIVRLALGCFLLPTWLRRKSTSTLPGAKEARADVARRGKAGGRPRSLRRRSSAAEPARPPPAVRWVRSGPASRPPWSSGVVYAALAAPLDVQAFSPFQFFNQNISILSHYQHCSFAEKLFKGDGSKDLSVDLFKHYQQCVQKA</sequence>
<dbReference type="EMBL" id="OX596094">
    <property type="protein sequence ID" value="CAM9417814.1"/>
    <property type="molecule type" value="Genomic_DNA"/>
</dbReference>
<name>A0AC59Y613_RANTA</name>
<evidence type="ECO:0000313" key="2">
    <source>
        <dbReference type="Proteomes" id="UP001162501"/>
    </source>
</evidence>
<organism evidence="1 2">
    <name type="scientific">Rangifer tarandus platyrhynchus</name>
    <name type="common">Svalbard reindeer</name>
    <dbReference type="NCBI Taxonomy" id="3082113"/>
    <lineage>
        <taxon>Eukaryota</taxon>
        <taxon>Metazoa</taxon>
        <taxon>Chordata</taxon>
        <taxon>Craniata</taxon>
        <taxon>Vertebrata</taxon>
        <taxon>Euteleostomi</taxon>
        <taxon>Mammalia</taxon>
        <taxon>Eutheria</taxon>
        <taxon>Laurasiatheria</taxon>
        <taxon>Artiodactyla</taxon>
        <taxon>Ruminantia</taxon>
        <taxon>Pecora</taxon>
        <taxon>Cervidae</taxon>
        <taxon>Odocoileinae</taxon>
        <taxon>Rangifer</taxon>
    </lineage>
</organism>
<proteinExistence type="predicted"/>